<evidence type="ECO:0000259" key="3">
    <source>
        <dbReference type="PROSITE" id="PS50017"/>
    </source>
</evidence>
<dbReference type="OrthoDB" id="6078042at2759"/>
<dbReference type="PANTHER" id="PTHR47508">
    <property type="entry name" value="SAM DOMAIN-CONTAINING PROTEIN-RELATED"/>
    <property type="match status" value="1"/>
</dbReference>
<dbReference type="Pfam" id="PF00531">
    <property type="entry name" value="Death"/>
    <property type="match status" value="1"/>
</dbReference>
<dbReference type="SUPFAM" id="SSF52200">
    <property type="entry name" value="Toll/Interleukin receptor TIR domain"/>
    <property type="match status" value="2"/>
</dbReference>
<feature type="compositionally biased region" description="Basic and acidic residues" evidence="2">
    <location>
        <begin position="835"/>
        <end position="905"/>
    </location>
</feature>
<keyword evidence="1" id="KW-0175">Coiled coil</keyword>
<evidence type="ECO:0000313" key="6">
    <source>
        <dbReference type="Proteomes" id="UP000549394"/>
    </source>
</evidence>
<accession>A0A7I8VEB5</accession>
<dbReference type="SMART" id="SM00255">
    <property type="entry name" value="TIR"/>
    <property type="match status" value="1"/>
</dbReference>
<dbReference type="AlphaFoldDB" id="A0A7I8VEB5"/>
<protein>
    <submittedName>
        <fullName evidence="5">DgyrCDS3184</fullName>
    </submittedName>
</protein>
<dbReference type="InterPro" id="IPR000488">
    <property type="entry name" value="Death_dom"/>
</dbReference>
<sequence length="918" mass="106111">MDACNSKNERFKELTDSYGNLFNACYGLPWLFEWDAENRNLHEFIKPIVGSLNKIKKQETDETLQKLAAEILAKLPENMVLLSDDGGNDTITEFLNTKNIDLLETIAKIYPSCSDIIHENLEFFIEVTEENTEHYTYSMLHLLKKVAEQDPREINSSVFDYLINSLRISYGTTACLALQKLAISKFDLFNGYHDKIEQIVKSYKNGVFYLQLLADLSQTAALGEKYAKVIWEMFKTGGQDYRANCLSALRNVAVRQREAVERYKHDIEQLKTDLSIKDWVMLVLDVLEGRSLEKVSNDLIEQREDIDNLNVRVTNNEGKIEYLDNEVKDTKAEIKVVKLDVQETKERLSQMEYTMKGLDERVEQLGYMTLSHAPAWSRHVSDLMNNQADNDWRLLAMKLNYTNDDIRNWATQPDPCLSLLDEWFATHKTREATFAILNNLKDMNRLDAVEVVENALAAVKDVVTEETDEVFEKPEIFLSYQWGHQQEVKLLKKHLEMAGFKAWMDIGQMGGGDKLYAKIDDGVRSAKVIINCVSEKYAQSANCCREVNLSTNLGKPMIPLLMEQLSWPPPGPMGPIMSEYLYIKFFKSNDVEKDNKVFWMSAKFQELLMQLRYYAAPDVELIKKDSLYYGWMTPPEEVIVIPDRKQKVGNNNSKKEEKTVENEKSPDVFISYQWDKQEQIKRLYKKLTEMGYHCWLDIMQMGGGDSLFDKIDKGIRGAKIVVSCVTKKYALSVNCKREVSLSSALNKPIIPLLLENMSWPPEGQMSMIFTQLLYIGFHKKENSSLWQGDEFDQLTSKIDTNITPSNDINDEDELDNSQETKQTVVEAAKTGSLKESSEKRKEVKNKMNEKKKDEEVEKRNAEREREEKRNAERQREEKRNEENKMNNERKVAKKENESSTRREVDNPPPKKSSTCTIL</sequence>
<dbReference type="InterPro" id="IPR035897">
    <property type="entry name" value="Toll_tir_struct_dom_sf"/>
</dbReference>
<feature type="domain" description="Death" evidence="3">
    <location>
        <begin position="377"/>
        <end position="456"/>
    </location>
</feature>
<dbReference type="InterPro" id="IPR011029">
    <property type="entry name" value="DEATH-like_dom_sf"/>
</dbReference>
<dbReference type="InterPro" id="IPR016024">
    <property type="entry name" value="ARM-type_fold"/>
</dbReference>
<feature type="region of interest" description="Disordered" evidence="2">
    <location>
        <begin position="799"/>
        <end position="918"/>
    </location>
</feature>
<dbReference type="InterPro" id="IPR000157">
    <property type="entry name" value="TIR_dom"/>
</dbReference>
<dbReference type="PANTHER" id="PTHR47508:SF1">
    <property type="entry name" value="NON-SPECIFIC SERINE_THREONINE PROTEIN KINASE"/>
    <property type="match status" value="1"/>
</dbReference>
<feature type="domain" description="TIR" evidence="4">
    <location>
        <begin position="664"/>
        <end position="798"/>
    </location>
</feature>
<dbReference type="Pfam" id="PF13676">
    <property type="entry name" value="TIR_2"/>
    <property type="match status" value="2"/>
</dbReference>
<dbReference type="Proteomes" id="UP000549394">
    <property type="component" value="Unassembled WGS sequence"/>
</dbReference>
<dbReference type="GO" id="GO:0007165">
    <property type="term" value="P:signal transduction"/>
    <property type="evidence" value="ECO:0007669"/>
    <property type="project" value="InterPro"/>
</dbReference>
<evidence type="ECO:0000256" key="1">
    <source>
        <dbReference type="SAM" id="Coils"/>
    </source>
</evidence>
<dbReference type="SUPFAM" id="SSF47986">
    <property type="entry name" value="DEATH domain"/>
    <property type="match status" value="1"/>
</dbReference>
<organism evidence="5 6">
    <name type="scientific">Dimorphilus gyrociliatus</name>
    <dbReference type="NCBI Taxonomy" id="2664684"/>
    <lineage>
        <taxon>Eukaryota</taxon>
        <taxon>Metazoa</taxon>
        <taxon>Spiralia</taxon>
        <taxon>Lophotrochozoa</taxon>
        <taxon>Annelida</taxon>
        <taxon>Polychaeta</taxon>
        <taxon>Polychaeta incertae sedis</taxon>
        <taxon>Dinophilidae</taxon>
        <taxon>Dimorphilus</taxon>
    </lineage>
</organism>
<dbReference type="SUPFAM" id="SSF48371">
    <property type="entry name" value="ARM repeat"/>
    <property type="match status" value="1"/>
</dbReference>
<keyword evidence="6" id="KW-1185">Reference proteome</keyword>
<comment type="caution">
    <text evidence="5">The sequence shown here is derived from an EMBL/GenBank/DDBJ whole genome shotgun (WGS) entry which is preliminary data.</text>
</comment>
<dbReference type="EMBL" id="CAJFCJ010000005">
    <property type="protein sequence ID" value="CAD5114025.1"/>
    <property type="molecule type" value="Genomic_DNA"/>
</dbReference>
<dbReference type="SMART" id="SM00005">
    <property type="entry name" value="DEATH"/>
    <property type="match status" value="1"/>
</dbReference>
<dbReference type="PROSITE" id="PS50104">
    <property type="entry name" value="TIR"/>
    <property type="match status" value="1"/>
</dbReference>
<evidence type="ECO:0000259" key="4">
    <source>
        <dbReference type="PROSITE" id="PS50104"/>
    </source>
</evidence>
<gene>
    <name evidence="5" type="ORF">DGYR_LOCUS2918</name>
</gene>
<dbReference type="Gene3D" id="1.20.5.340">
    <property type="match status" value="1"/>
</dbReference>
<dbReference type="Gene3D" id="1.10.533.10">
    <property type="entry name" value="Death Domain, Fas"/>
    <property type="match status" value="1"/>
</dbReference>
<evidence type="ECO:0000256" key="2">
    <source>
        <dbReference type="SAM" id="MobiDB-lite"/>
    </source>
</evidence>
<dbReference type="Gene3D" id="3.40.50.10140">
    <property type="entry name" value="Toll/interleukin-1 receptor homology (TIR) domain"/>
    <property type="match status" value="2"/>
</dbReference>
<proteinExistence type="predicted"/>
<name>A0A7I8VEB5_9ANNE</name>
<dbReference type="PROSITE" id="PS50017">
    <property type="entry name" value="DEATH_DOMAIN"/>
    <property type="match status" value="1"/>
</dbReference>
<evidence type="ECO:0000313" key="5">
    <source>
        <dbReference type="EMBL" id="CAD5114025.1"/>
    </source>
</evidence>
<feature type="coiled-coil region" evidence="1">
    <location>
        <begin position="253"/>
        <end position="361"/>
    </location>
</feature>
<reference evidence="5 6" key="1">
    <citation type="submission" date="2020-08" db="EMBL/GenBank/DDBJ databases">
        <authorList>
            <person name="Hejnol A."/>
        </authorList>
    </citation>
    <scope>NUCLEOTIDE SEQUENCE [LARGE SCALE GENOMIC DNA]</scope>
</reference>